<dbReference type="InterPro" id="IPR051746">
    <property type="entry name" value="Kelch_domain_containing_8"/>
</dbReference>
<gene>
    <name evidence="4" type="ordered locus">Phep_3255</name>
</gene>
<dbReference type="STRING" id="485917.Phep_3255"/>
<evidence type="ECO:0000256" key="3">
    <source>
        <dbReference type="SAM" id="SignalP"/>
    </source>
</evidence>
<accession>C6Y407</accession>
<sequence>MYRPLLFFYIMLITNPVFAQRTEVTRVEWAEIARLEDRNGKPSLGFAGAVNAVDNHVLIVAGGANFPDKKPWDGGKKQYSKEIHVLQRAGKNFVWNKNNVAHLTEPIAYCGNTSTPVGIVYAGGENDKGLSSKAYLLNWDAVMNQVLIKQLPDLPVALTNISLTSMGNVVYAVGGDGKQESSASFFSLDLDDDHPKWLTLPELPVALANAVVVAQNAGIYVIGGRSKTASGISELRNSTFFYNPYKKSWKSCAVISDGKNTMNFSAGAGVAIDDHFILITGGDDGKVFHQIEQYILQIAQAKTEEEKSRLIETKNKLSIHHKGFYRGMLLYHALENTWTKIGEIPFAAQVTTTATRWDGNIILSSGEVKPGVRTAAIRSGRIE</sequence>
<dbReference type="Gene3D" id="2.120.10.80">
    <property type="entry name" value="Kelch-type beta propeller"/>
    <property type="match status" value="1"/>
</dbReference>
<keyword evidence="3" id="KW-0732">Signal</keyword>
<dbReference type="eggNOG" id="COG3055">
    <property type="taxonomic scope" value="Bacteria"/>
</dbReference>
<keyword evidence="2" id="KW-0677">Repeat</keyword>
<evidence type="ECO:0000256" key="2">
    <source>
        <dbReference type="ARBA" id="ARBA00022737"/>
    </source>
</evidence>
<dbReference type="AlphaFoldDB" id="C6Y407"/>
<dbReference type="Pfam" id="PF24996">
    <property type="entry name" value="NANM"/>
    <property type="match status" value="1"/>
</dbReference>
<evidence type="ECO:0000313" key="5">
    <source>
        <dbReference type="Proteomes" id="UP000000852"/>
    </source>
</evidence>
<feature type="chain" id="PRO_5002974710" evidence="3">
    <location>
        <begin position="20"/>
        <end position="383"/>
    </location>
</feature>
<dbReference type="HOGENOM" id="CLU_054027_1_0_10"/>
<protein>
    <submittedName>
        <fullName evidence="4">Kelch repeat-containing protein</fullName>
    </submittedName>
</protein>
<keyword evidence="5" id="KW-1185">Reference proteome</keyword>
<evidence type="ECO:0000313" key="4">
    <source>
        <dbReference type="EMBL" id="ACU05450.1"/>
    </source>
</evidence>
<dbReference type="SMART" id="SM00612">
    <property type="entry name" value="Kelch"/>
    <property type="match status" value="2"/>
</dbReference>
<dbReference type="Proteomes" id="UP000000852">
    <property type="component" value="Chromosome"/>
</dbReference>
<dbReference type="InterPro" id="IPR015915">
    <property type="entry name" value="Kelch-typ_b-propeller"/>
</dbReference>
<dbReference type="PANTHER" id="PTHR46260">
    <property type="entry name" value="RING-TYPE DOMAIN-CONTAINING PROTEIN"/>
    <property type="match status" value="1"/>
</dbReference>
<name>C6Y407_PEDHD</name>
<evidence type="ECO:0000256" key="1">
    <source>
        <dbReference type="ARBA" id="ARBA00022441"/>
    </source>
</evidence>
<dbReference type="EMBL" id="CP001681">
    <property type="protein sequence ID" value="ACU05450.1"/>
    <property type="molecule type" value="Genomic_DNA"/>
</dbReference>
<organism evidence="4 5">
    <name type="scientific">Pedobacter heparinus (strain ATCC 13125 / DSM 2366 / CIP 104194 / JCM 7457 / NBRC 12017 / NCIMB 9290 / NRRL B-14731 / HIM 762-3)</name>
    <dbReference type="NCBI Taxonomy" id="485917"/>
    <lineage>
        <taxon>Bacteria</taxon>
        <taxon>Pseudomonadati</taxon>
        <taxon>Bacteroidota</taxon>
        <taxon>Sphingobacteriia</taxon>
        <taxon>Sphingobacteriales</taxon>
        <taxon>Sphingobacteriaceae</taxon>
        <taxon>Pedobacter</taxon>
    </lineage>
</organism>
<dbReference type="InterPro" id="IPR056734">
    <property type="entry name" value="NANM"/>
</dbReference>
<reference evidence="4 5" key="1">
    <citation type="journal article" date="2009" name="Stand. Genomic Sci.">
        <title>Complete genome sequence of Pedobacter heparinus type strain (HIM 762-3).</title>
        <authorList>
            <person name="Han C."/>
            <person name="Spring S."/>
            <person name="Lapidus A."/>
            <person name="Del Rio T.G."/>
            <person name="Tice H."/>
            <person name="Copeland A."/>
            <person name="Cheng J.F."/>
            <person name="Lucas S."/>
            <person name="Chen F."/>
            <person name="Nolan M."/>
            <person name="Bruce D."/>
            <person name="Goodwin L."/>
            <person name="Pitluck S."/>
            <person name="Ivanova N."/>
            <person name="Mavromatis K."/>
            <person name="Mikhailova N."/>
            <person name="Pati A."/>
            <person name="Chen A."/>
            <person name="Palaniappan K."/>
            <person name="Land M."/>
            <person name="Hauser L."/>
            <person name="Chang Y.J."/>
            <person name="Jeffries C.C."/>
            <person name="Saunders E."/>
            <person name="Chertkov O."/>
            <person name="Brettin T."/>
            <person name="Goker M."/>
            <person name="Rohde M."/>
            <person name="Bristow J."/>
            <person name="Eisen J.A."/>
            <person name="Markowitz V."/>
            <person name="Hugenholtz P."/>
            <person name="Kyrpides N.C."/>
            <person name="Klenk H.P."/>
            <person name="Detter J.C."/>
        </authorList>
    </citation>
    <scope>NUCLEOTIDE SEQUENCE [LARGE SCALE GENOMIC DNA]</scope>
    <source>
        <strain evidence="5">ATCC 13125 / DSM 2366 / CIP 104194 / JCM 7457 / NBRC 12017 / NCIMB 9290 / NRRL B-14731 / HIM 762-3</strain>
    </source>
</reference>
<dbReference type="InterPro" id="IPR006652">
    <property type="entry name" value="Kelch_1"/>
</dbReference>
<dbReference type="KEGG" id="phe:Phep_3255"/>
<feature type="signal peptide" evidence="3">
    <location>
        <begin position="1"/>
        <end position="19"/>
    </location>
</feature>
<dbReference type="SUPFAM" id="SSF117281">
    <property type="entry name" value="Kelch motif"/>
    <property type="match status" value="1"/>
</dbReference>
<proteinExistence type="predicted"/>
<keyword evidence="1" id="KW-0880">Kelch repeat</keyword>
<dbReference type="PANTHER" id="PTHR46260:SF3">
    <property type="entry name" value="RING-TYPE DOMAIN-CONTAINING PROTEIN"/>
    <property type="match status" value="1"/>
</dbReference>